<reference evidence="7 8" key="1">
    <citation type="submission" date="2019-08" db="EMBL/GenBank/DDBJ databases">
        <title>Hyperibacter terrae gen. nov., sp. nov. and Hyperibacter viscosus sp. nov., two new members in the family Rhodospirillaceae isolated from the rhizosphere of Hypericum perforatum.</title>
        <authorList>
            <person name="Noviana Z."/>
        </authorList>
    </citation>
    <scope>NUCLEOTIDE SEQUENCE [LARGE SCALE GENOMIC DNA]</scope>
    <source>
        <strain evidence="7 8">R5913</strain>
    </source>
</reference>
<dbReference type="AlphaFoldDB" id="A0A5J6MH36"/>
<dbReference type="PANTHER" id="PTHR30086:SF20">
    <property type="entry name" value="ARGININE EXPORTER PROTEIN ARGO-RELATED"/>
    <property type="match status" value="1"/>
</dbReference>
<evidence type="ECO:0000256" key="6">
    <source>
        <dbReference type="SAM" id="Phobius"/>
    </source>
</evidence>
<feature type="transmembrane region" description="Helical" evidence="6">
    <location>
        <begin position="184"/>
        <end position="205"/>
    </location>
</feature>
<feature type="transmembrane region" description="Helical" evidence="6">
    <location>
        <begin position="118"/>
        <end position="142"/>
    </location>
</feature>
<keyword evidence="3 6" id="KW-0812">Transmembrane</keyword>
<keyword evidence="5 6" id="KW-0472">Membrane</keyword>
<proteinExistence type="predicted"/>
<gene>
    <name evidence="7" type="ORF">FRZ44_20440</name>
</gene>
<keyword evidence="2" id="KW-1003">Cell membrane</keyword>
<feature type="transmembrane region" description="Helical" evidence="6">
    <location>
        <begin position="78"/>
        <end position="97"/>
    </location>
</feature>
<dbReference type="KEGG" id="htq:FRZ44_20440"/>
<evidence type="ECO:0000256" key="5">
    <source>
        <dbReference type="ARBA" id="ARBA00023136"/>
    </source>
</evidence>
<evidence type="ECO:0000313" key="7">
    <source>
        <dbReference type="EMBL" id="QEX16749.1"/>
    </source>
</evidence>
<dbReference type="Pfam" id="PF01810">
    <property type="entry name" value="LysE"/>
    <property type="match status" value="1"/>
</dbReference>
<organism evidence="7 8">
    <name type="scientific">Hypericibacter terrae</name>
    <dbReference type="NCBI Taxonomy" id="2602015"/>
    <lineage>
        <taxon>Bacteria</taxon>
        <taxon>Pseudomonadati</taxon>
        <taxon>Pseudomonadota</taxon>
        <taxon>Alphaproteobacteria</taxon>
        <taxon>Rhodospirillales</taxon>
        <taxon>Dongiaceae</taxon>
        <taxon>Hypericibacter</taxon>
    </lineage>
</organism>
<protein>
    <submittedName>
        <fullName evidence="7">Threonine transporter</fullName>
    </submittedName>
</protein>
<dbReference type="GO" id="GO:0005886">
    <property type="term" value="C:plasma membrane"/>
    <property type="evidence" value="ECO:0007669"/>
    <property type="project" value="UniProtKB-SubCell"/>
</dbReference>
<evidence type="ECO:0000256" key="4">
    <source>
        <dbReference type="ARBA" id="ARBA00022989"/>
    </source>
</evidence>
<keyword evidence="4 6" id="KW-1133">Transmembrane helix</keyword>
<evidence type="ECO:0000256" key="1">
    <source>
        <dbReference type="ARBA" id="ARBA00004651"/>
    </source>
</evidence>
<feature type="transmembrane region" description="Helical" evidence="6">
    <location>
        <begin position="148"/>
        <end position="172"/>
    </location>
</feature>
<dbReference type="RefSeq" id="WP_151177068.1">
    <property type="nucleotide sequence ID" value="NZ_CP042906.1"/>
</dbReference>
<evidence type="ECO:0000256" key="3">
    <source>
        <dbReference type="ARBA" id="ARBA00022692"/>
    </source>
</evidence>
<evidence type="ECO:0000256" key="2">
    <source>
        <dbReference type="ARBA" id="ARBA00022475"/>
    </source>
</evidence>
<feature type="transmembrane region" description="Helical" evidence="6">
    <location>
        <begin position="45"/>
        <end position="72"/>
    </location>
</feature>
<comment type="subcellular location">
    <subcellularLocation>
        <location evidence="1">Cell membrane</location>
        <topology evidence="1">Multi-pass membrane protein</topology>
    </subcellularLocation>
</comment>
<dbReference type="OrthoDB" id="9804822at2"/>
<name>A0A5J6MH36_9PROT</name>
<feature type="transmembrane region" description="Helical" evidence="6">
    <location>
        <begin position="6"/>
        <end position="33"/>
    </location>
</feature>
<dbReference type="Proteomes" id="UP000326202">
    <property type="component" value="Chromosome"/>
</dbReference>
<dbReference type="PANTHER" id="PTHR30086">
    <property type="entry name" value="ARGININE EXPORTER PROTEIN ARGO"/>
    <property type="match status" value="1"/>
</dbReference>
<dbReference type="GO" id="GO:0015171">
    <property type="term" value="F:amino acid transmembrane transporter activity"/>
    <property type="evidence" value="ECO:0007669"/>
    <property type="project" value="TreeGrafter"/>
</dbReference>
<accession>A0A5J6MH36</accession>
<evidence type="ECO:0000313" key="8">
    <source>
        <dbReference type="Proteomes" id="UP000326202"/>
    </source>
</evidence>
<sequence>MTALTILLTLAGIWGVIVLTPGPILLMTVRYAVAGRRMTAFQMALGAALADVVWAAGALMGLQALFAAMAWIYDGLRFAGAALLIVIGARMIVASFRTPSMLSLPEKGKGADRAVWRWGFATAIANPKAVVFFSSLFLSLLPAQSSPVLQAAAVATIGIVSLLCDFCVACAFSHPVVQAAYGRARYWIDRVAGAVLILVGLRVAISR</sequence>
<dbReference type="InterPro" id="IPR001123">
    <property type="entry name" value="LeuE-type"/>
</dbReference>
<keyword evidence="8" id="KW-1185">Reference proteome</keyword>
<dbReference type="EMBL" id="CP042906">
    <property type="protein sequence ID" value="QEX16749.1"/>
    <property type="molecule type" value="Genomic_DNA"/>
</dbReference>